<evidence type="ECO:0000313" key="2">
    <source>
        <dbReference type="Proteomes" id="UP000683925"/>
    </source>
</evidence>
<keyword evidence="2" id="KW-1185">Reference proteome</keyword>
<dbReference type="Proteomes" id="UP000683925">
    <property type="component" value="Unassembled WGS sequence"/>
</dbReference>
<evidence type="ECO:0000313" key="1">
    <source>
        <dbReference type="EMBL" id="CAD8156907.1"/>
    </source>
</evidence>
<dbReference type="AlphaFoldDB" id="A0A8S1TZL4"/>
<dbReference type="EMBL" id="CAJJDP010000033">
    <property type="protein sequence ID" value="CAD8156907.1"/>
    <property type="molecule type" value="Genomic_DNA"/>
</dbReference>
<organism evidence="1 2">
    <name type="scientific">Paramecium octaurelia</name>
    <dbReference type="NCBI Taxonomy" id="43137"/>
    <lineage>
        <taxon>Eukaryota</taxon>
        <taxon>Sar</taxon>
        <taxon>Alveolata</taxon>
        <taxon>Ciliophora</taxon>
        <taxon>Intramacronucleata</taxon>
        <taxon>Oligohymenophorea</taxon>
        <taxon>Peniculida</taxon>
        <taxon>Parameciidae</taxon>
        <taxon>Paramecium</taxon>
    </lineage>
</organism>
<name>A0A8S1TZL4_PAROT</name>
<proteinExistence type="predicted"/>
<reference evidence="1" key="1">
    <citation type="submission" date="2021-01" db="EMBL/GenBank/DDBJ databases">
        <authorList>
            <consortium name="Genoscope - CEA"/>
            <person name="William W."/>
        </authorList>
    </citation>
    <scope>NUCLEOTIDE SEQUENCE</scope>
</reference>
<protein>
    <submittedName>
        <fullName evidence="1">Uncharacterized protein</fullName>
    </submittedName>
</protein>
<gene>
    <name evidence="1" type="ORF">POCTA_138.1.T0330026</name>
</gene>
<accession>A0A8S1TZL4</accession>
<comment type="caution">
    <text evidence="1">The sequence shown here is derived from an EMBL/GenBank/DDBJ whole genome shotgun (WGS) entry which is preliminary data.</text>
</comment>
<sequence>MIIIQQNAKCITNQLEFMMFIQNNSIKKYSHNRCYNSSRIKRQSQISLFILEFQLLLKEEGKTLSIYQKVSIRSFSNCTSYKVKQQRKKDLYKYYDFLSQLDDFTTDYTLYKRLGRTDIKFNSIYHKHQKRINFSNLKILWSAEISSLSGENQIFSVHIPKTFKDISAQNTFFSL</sequence>